<protein>
    <submittedName>
        <fullName evidence="1">Uncharacterized protein</fullName>
    </submittedName>
</protein>
<proteinExistence type="predicted"/>
<reference evidence="1" key="1">
    <citation type="journal article" date="2005" name="PLoS Biol.">
        <title>The genomes of Oryza sativa: a history of duplications.</title>
        <authorList>
            <person name="Yu J."/>
            <person name="Wang J."/>
            <person name="Lin W."/>
            <person name="Li S."/>
            <person name="Li H."/>
            <person name="Zhou J."/>
            <person name="Ni P."/>
            <person name="Dong W."/>
            <person name="Hu S."/>
            <person name="Zeng C."/>
            <person name="Zhang J."/>
            <person name="Zhang Y."/>
            <person name="Li R."/>
            <person name="Xu Z."/>
            <person name="Li S."/>
            <person name="Li X."/>
            <person name="Zheng H."/>
            <person name="Cong L."/>
            <person name="Lin L."/>
            <person name="Yin J."/>
            <person name="Geng J."/>
            <person name="Li G."/>
            <person name="Shi J."/>
            <person name="Liu J."/>
            <person name="Lv H."/>
            <person name="Li J."/>
            <person name="Wang J."/>
            <person name="Deng Y."/>
            <person name="Ran L."/>
            <person name="Shi X."/>
            <person name="Wang X."/>
            <person name="Wu Q."/>
            <person name="Li C."/>
            <person name="Ren X."/>
            <person name="Wang J."/>
            <person name="Wang X."/>
            <person name="Li D."/>
            <person name="Liu D."/>
            <person name="Zhang X."/>
            <person name="Ji Z."/>
            <person name="Zhao W."/>
            <person name="Sun Y."/>
            <person name="Zhang Z."/>
            <person name="Bao J."/>
            <person name="Han Y."/>
            <person name="Dong L."/>
            <person name="Ji J."/>
            <person name="Chen P."/>
            <person name="Wu S."/>
            <person name="Liu J."/>
            <person name="Xiao Y."/>
            <person name="Bu D."/>
            <person name="Tan J."/>
            <person name="Yang L."/>
            <person name="Ye C."/>
            <person name="Zhang J."/>
            <person name="Xu J."/>
            <person name="Zhou Y."/>
            <person name="Yu Y."/>
            <person name="Zhang B."/>
            <person name="Zhuang S."/>
            <person name="Wei H."/>
            <person name="Liu B."/>
            <person name="Lei M."/>
            <person name="Yu H."/>
            <person name="Li Y."/>
            <person name="Xu H."/>
            <person name="Wei S."/>
            <person name="He X."/>
            <person name="Fang L."/>
            <person name="Zhang Z."/>
            <person name="Zhang Y."/>
            <person name="Huang X."/>
            <person name="Su Z."/>
            <person name="Tong W."/>
            <person name="Li J."/>
            <person name="Tong Z."/>
            <person name="Li S."/>
            <person name="Ye J."/>
            <person name="Wang L."/>
            <person name="Fang L."/>
            <person name="Lei T."/>
            <person name="Chen C."/>
            <person name="Chen H."/>
            <person name="Xu Z."/>
            <person name="Li H."/>
            <person name="Huang H."/>
            <person name="Zhang F."/>
            <person name="Xu H."/>
            <person name="Li N."/>
            <person name="Zhao C."/>
            <person name="Li S."/>
            <person name="Dong L."/>
            <person name="Huang Y."/>
            <person name="Li L."/>
            <person name="Xi Y."/>
            <person name="Qi Q."/>
            <person name="Li W."/>
            <person name="Zhang B."/>
            <person name="Hu W."/>
            <person name="Zhang Y."/>
            <person name="Tian X."/>
            <person name="Jiao Y."/>
            <person name="Liang X."/>
            <person name="Jin J."/>
            <person name="Gao L."/>
            <person name="Zheng W."/>
            <person name="Hao B."/>
            <person name="Liu S."/>
            <person name="Wang W."/>
            <person name="Yuan L."/>
            <person name="Cao M."/>
            <person name="McDermott J."/>
            <person name="Samudrala R."/>
            <person name="Wang J."/>
            <person name="Wong G.K."/>
            <person name="Yang H."/>
        </authorList>
    </citation>
    <scope>NUCLEOTIDE SEQUENCE [LARGE SCALE GENOMIC DNA]</scope>
</reference>
<dbReference type="EMBL" id="CM000144">
    <property type="protein sequence ID" value="EEE67293.1"/>
    <property type="molecule type" value="Genomic_DNA"/>
</dbReference>
<dbReference type="Proteomes" id="UP000007752">
    <property type="component" value="Chromosome 7"/>
</dbReference>
<sequence length="161" mass="18365">MAMTMVTRSLLINLSERWRRERRDAYMEKEREDGETAALVELALARSTPEKTALVVSLDLRRRSSIRPLSELSLAIGAPRRHLERPVARSVPSSLSHAPTLPTKLLLREMRVAVMHRRALGWIWPPRCRSFRRCRCLFHHSARPPAAVEGDESAPRSPSQA</sequence>
<name>B9FXK6_ORYSJ</name>
<organism evidence="1">
    <name type="scientific">Oryza sativa subsp. japonica</name>
    <name type="common">Rice</name>
    <dbReference type="NCBI Taxonomy" id="39947"/>
    <lineage>
        <taxon>Eukaryota</taxon>
        <taxon>Viridiplantae</taxon>
        <taxon>Streptophyta</taxon>
        <taxon>Embryophyta</taxon>
        <taxon>Tracheophyta</taxon>
        <taxon>Spermatophyta</taxon>
        <taxon>Magnoliopsida</taxon>
        <taxon>Liliopsida</taxon>
        <taxon>Poales</taxon>
        <taxon>Poaceae</taxon>
        <taxon>BOP clade</taxon>
        <taxon>Oryzoideae</taxon>
        <taxon>Oryzeae</taxon>
        <taxon>Oryzinae</taxon>
        <taxon>Oryza</taxon>
        <taxon>Oryza sativa</taxon>
    </lineage>
</organism>
<dbReference type="AlphaFoldDB" id="B9FXK6"/>
<reference evidence="1" key="2">
    <citation type="submission" date="2008-12" db="EMBL/GenBank/DDBJ databases">
        <title>Improved gene annotation of the rice (Oryza sativa) genomes.</title>
        <authorList>
            <person name="Wang J."/>
            <person name="Li R."/>
            <person name="Fan W."/>
            <person name="Huang Q."/>
            <person name="Zhang J."/>
            <person name="Zhou Y."/>
            <person name="Hu Y."/>
            <person name="Zi S."/>
            <person name="Li J."/>
            <person name="Ni P."/>
            <person name="Zheng H."/>
            <person name="Zhang Y."/>
            <person name="Zhao M."/>
            <person name="Hao Q."/>
            <person name="McDermott J."/>
            <person name="Samudrala R."/>
            <person name="Kristiansen K."/>
            <person name="Wong G.K.-S."/>
        </authorList>
    </citation>
    <scope>NUCLEOTIDE SEQUENCE</scope>
</reference>
<accession>B9FXK6</accession>
<gene>
    <name evidence="1" type="ORF">OsJ_24492</name>
</gene>
<evidence type="ECO:0000313" key="1">
    <source>
        <dbReference type="EMBL" id="EEE67293.1"/>
    </source>
</evidence>